<proteinExistence type="predicted"/>
<accession>A0A7S2LDD4</accession>
<dbReference type="AlphaFoldDB" id="A0A7S2LDD4"/>
<feature type="compositionally biased region" description="Polar residues" evidence="2">
    <location>
        <begin position="8"/>
        <end position="17"/>
    </location>
</feature>
<gene>
    <name evidence="3" type="ORF">BRAN1462_LOCUS38491</name>
</gene>
<feature type="region of interest" description="Disordered" evidence="2">
    <location>
        <begin position="1"/>
        <end position="27"/>
    </location>
</feature>
<sequence length="238" mass="26295">MDELRSELSASVSAQQQRSEDQTRDYDELEATVRGLLGNQADLEARLGEYKRKEDALRGEIAVLKRQGRQASRESLEGFRAATAGAREELEEVRGQLDGAKADAAALRRELEHKVAALADSQHRASAEASARQEAESLLGARQADIDRQRARLRDAERAKFALDANLAAAQERFAEAETKRQEEQGRVADLEAEITAIIESARDAEAIGRSLQEEAEQAGGSGEEGDAPRRRWWPFGR</sequence>
<name>A0A7S2LDD4_9DINO</name>
<evidence type="ECO:0000313" key="3">
    <source>
        <dbReference type="EMBL" id="CAD9602624.1"/>
    </source>
</evidence>
<organism evidence="3">
    <name type="scientific">Zooxanthella nutricula</name>
    <dbReference type="NCBI Taxonomy" id="1333877"/>
    <lineage>
        <taxon>Eukaryota</taxon>
        <taxon>Sar</taxon>
        <taxon>Alveolata</taxon>
        <taxon>Dinophyceae</taxon>
        <taxon>Peridiniales</taxon>
        <taxon>Peridiniales incertae sedis</taxon>
        <taxon>Zooxanthella</taxon>
    </lineage>
</organism>
<reference evidence="3" key="1">
    <citation type="submission" date="2021-01" db="EMBL/GenBank/DDBJ databases">
        <authorList>
            <person name="Corre E."/>
            <person name="Pelletier E."/>
            <person name="Niang G."/>
            <person name="Scheremetjew M."/>
            <person name="Finn R."/>
            <person name="Kale V."/>
            <person name="Holt S."/>
            <person name="Cochrane G."/>
            <person name="Meng A."/>
            <person name="Brown T."/>
            <person name="Cohen L."/>
        </authorList>
    </citation>
    <scope>NUCLEOTIDE SEQUENCE</scope>
    <source>
        <strain evidence="3">RCC3387</strain>
    </source>
</reference>
<protein>
    <submittedName>
        <fullName evidence="3">Uncharacterized protein</fullName>
    </submittedName>
</protein>
<dbReference type="Gene3D" id="1.10.287.1490">
    <property type="match status" value="1"/>
</dbReference>
<evidence type="ECO:0000256" key="1">
    <source>
        <dbReference type="SAM" id="Coils"/>
    </source>
</evidence>
<feature type="region of interest" description="Disordered" evidence="2">
    <location>
        <begin position="208"/>
        <end position="238"/>
    </location>
</feature>
<feature type="coiled-coil region" evidence="1">
    <location>
        <begin position="153"/>
        <end position="208"/>
    </location>
</feature>
<dbReference type="EMBL" id="HBGW01060415">
    <property type="protein sequence ID" value="CAD9602624.1"/>
    <property type="molecule type" value="Transcribed_RNA"/>
</dbReference>
<evidence type="ECO:0000256" key="2">
    <source>
        <dbReference type="SAM" id="MobiDB-lite"/>
    </source>
</evidence>
<keyword evidence="1" id="KW-0175">Coiled coil</keyword>